<evidence type="ECO:0000313" key="1">
    <source>
        <dbReference type="EMBL" id="DAD71851.1"/>
    </source>
</evidence>
<dbReference type="EMBL" id="BK015888">
    <property type="protein sequence ID" value="DAD71851.1"/>
    <property type="molecule type" value="Genomic_DNA"/>
</dbReference>
<organism evidence="1">
    <name type="scientific">Siphoviridae sp. ctoiW10</name>
    <dbReference type="NCBI Taxonomy" id="2827592"/>
    <lineage>
        <taxon>Viruses</taxon>
        <taxon>Duplodnaviria</taxon>
        <taxon>Heunggongvirae</taxon>
        <taxon>Uroviricota</taxon>
        <taxon>Caudoviricetes</taxon>
    </lineage>
</organism>
<reference evidence="1" key="1">
    <citation type="journal article" date="2021" name="Proc. Natl. Acad. Sci. U.S.A.">
        <title>A Catalog of Tens of Thousands of Viruses from Human Metagenomes Reveals Hidden Associations with Chronic Diseases.</title>
        <authorList>
            <person name="Tisza M.J."/>
            <person name="Buck C.B."/>
        </authorList>
    </citation>
    <scope>NUCLEOTIDE SEQUENCE</scope>
    <source>
        <strain evidence="1">CtoiW10</strain>
    </source>
</reference>
<protein>
    <submittedName>
        <fullName evidence="1">Uncharacterized protein</fullName>
    </submittedName>
</protein>
<sequence>MAKLRDIYHYENPRFSPLRDAARRATAAYQNAARGLDTLKEWVLVEFGLVHTADAIHRLAHEQPKRFDVIGDILHQRHLMQEYPETPEYRERPEDMDGIFGEVIRLLEDIEDALRDCVGASEKVGLYPLAREFENLQMENSKSYETMLYAWQMYDKTDGSATSYDNWVEKLFDEEEA</sequence>
<accession>A0A8S5LPT6</accession>
<proteinExistence type="predicted"/>
<name>A0A8S5LPT6_9CAUD</name>